<proteinExistence type="predicted"/>
<comment type="caution">
    <text evidence="1">The sequence shown here is derived from an EMBL/GenBank/DDBJ whole genome shotgun (WGS) entry which is preliminary data.</text>
</comment>
<reference evidence="1 2" key="1">
    <citation type="submission" date="2016-10" db="EMBL/GenBank/DDBJ databases">
        <title>Comparative genome analysis of multiple Pseudomonas spp. focuses on biocontrol and plant growth promoting traits.</title>
        <authorList>
            <person name="Tao X.-Y."/>
            <person name="Taylor C.G."/>
        </authorList>
    </citation>
    <scope>NUCLEOTIDE SEQUENCE [LARGE SCALE GENOMIC DNA]</scope>
    <source>
        <strain evidence="1 2">38D7</strain>
    </source>
</reference>
<sequence length="77" mass="8962">MTRTRYFQITYRFNDQRHVFVQPDTHMNHADAWYYACLHSGLGLSYGHDHDQQNDDALQGHAQAGGLIDVSWEELPN</sequence>
<accession>A0A423IGI3</accession>
<dbReference type="InterPro" id="IPR046685">
    <property type="entry name" value="DUF6555"/>
</dbReference>
<evidence type="ECO:0000313" key="2">
    <source>
        <dbReference type="Proteomes" id="UP000285636"/>
    </source>
</evidence>
<dbReference type="Pfam" id="PF20192">
    <property type="entry name" value="DUF6555"/>
    <property type="match status" value="1"/>
</dbReference>
<gene>
    <name evidence="1" type="ORF">BK660_02390</name>
</gene>
<dbReference type="Proteomes" id="UP000285636">
    <property type="component" value="Unassembled WGS sequence"/>
</dbReference>
<dbReference type="AlphaFoldDB" id="A0A423IGI3"/>
<dbReference type="EMBL" id="MOBK01000001">
    <property type="protein sequence ID" value="RON24540.1"/>
    <property type="molecule type" value="Genomic_DNA"/>
</dbReference>
<name>A0A423IGI3_9PSED</name>
<dbReference type="RefSeq" id="WP_123431915.1">
    <property type="nucleotide sequence ID" value="NZ_MOBK01000001.1"/>
</dbReference>
<protein>
    <submittedName>
        <fullName evidence="1">Uncharacterized protein</fullName>
    </submittedName>
</protein>
<evidence type="ECO:0000313" key="1">
    <source>
        <dbReference type="EMBL" id="RON24540.1"/>
    </source>
</evidence>
<organism evidence="1 2">
    <name type="scientific">Pseudomonas brassicacearum</name>
    <dbReference type="NCBI Taxonomy" id="930166"/>
    <lineage>
        <taxon>Bacteria</taxon>
        <taxon>Pseudomonadati</taxon>
        <taxon>Pseudomonadota</taxon>
        <taxon>Gammaproteobacteria</taxon>
        <taxon>Pseudomonadales</taxon>
        <taxon>Pseudomonadaceae</taxon>
        <taxon>Pseudomonas</taxon>
    </lineage>
</organism>